<dbReference type="PANTHER" id="PTHR37171:SF1">
    <property type="entry name" value="SERINE_THREONINE-PROTEIN KINASE YRZF-RELATED"/>
    <property type="match status" value="1"/>
</dbReference>
<dbReference type="Pfam" id="PF03109">
    <property type="entry name" value="ABC1"/>
    <property type="match status" value="1"/>
</dbReference>
<dbReference type="InterPro" id="IPR011009">
    <property type="entry name" value="Kinase-like_dom_sf"/>
</dbReference>
<comment type="caution">
    <text evidence="2">The sequence shown here is derived from an EMBL/GenBank/DDBJ whole genome shotgun (WGS) entry which is preliminary data.</text>
</comment>
<dbReference type="OMA" id="HSECLAY"/>
<dbReference type="InParanoid" id="G4T600"/>
<dbReference type="PANTHER" id="PTHR37171">
    <property type="entry name" value="SERINE/THREONINE-PROTEIN KINASE YRZF-RELATED"/>
    <property type="match status" value="1"/>
</dbReference>
<dbReference type="eggNOG" id="ENOG502R20C">
    <property type="taxonomic scope" value="Eukaryota"/>
</dbReference>
<dbReference type="InterPro" id="IPR052396">
    <property type="entry name" value="Meiotic_Drive_Suppr_Kinase"/>
</dbReference>
<dbReference type="GO" id="GO:0004672">
    <property type="term" value="F:protein kinase activity"/>
    <property type="evidence" value="ECO:0007669"/>
    <property type="project" value="InterPro"/>
</dbReference>
<dbReference type="SUPFAM" id="SSF56112">
    <property type="entry name" value="Protein kinase-like (PK-like)"/>
    <property type="match status" value="1"/>
</dbReference>
<dbReference type="STRING" id="1109443.G4T600"/>
<name>G4T600_SERID</name>
<dbReference type="EMBL" id="CAFZ01000005">
    <property type="protein sequence ID" value="CCA66792.1"/>
    <property type="molecule type" value="Genomic_DNA"/>
</dbReference>
<dbReference type="Gene3D" id="1.10.510.10">
    <property type="entry name" value="Transferase(Phosphotransferase) domain 1"/>
    <property type="match status" value="1"/>
</dbReference>
<proteinExistence type="predicted"/>
<evidence type="ECO:0000313" key="3">
    <source>
        <dbReference type="Proteomes" id="UP000007148"/>
    </source>
</evidence>
<dbReference type="InterPro" id="IPR004147">
    <property type="entry name" value="ABC1_dom"/>
</dbReference>
<dbReference type="InterPro" id="IPR000719">
    <property type="entry name" value="Prot_kinase_dom"/>
</dbReference>
<accession>G4T600</accession>
<dbReference type="OrthoDB" id="3269050at2759"/>
<sequence length="297" mass="33738">MKLPEVETPSYYKPGAILTLQLAPDDITCLVEVIKPFIPFTISQVLLCKPAESQTEPSHPLIDQLPEAFIVKVYDPRYMDHRLPFKSRPARPWSLDGEQEAATRREERGCPGRDANYDLANWPEEDDDKPGWEEWYFQSAEDQYYHESEAYKRLEPVQGVTIPRCYGYGTLKLPQRAISPHILVIEYISDAETLEKIDPACVPPELAQSLLNGIKEVNQLGVVHTDLNPGNILLTPRDRPTRAVVIDFGHAGLREEEDDETWREVLEENDDPYWMRARLKRSLGEDILGSSGAAPAA</sequence>
<protein>
    <recommendedName>
        <fullName evidence="1">Protein kinase domain-containing protein</fullName>
    </recommendedName>
</protein>
<reference evidence="2 3" key="1">
    <citation type="journal article" date="2011" name="PLoS Pathog.">
        <title>Endophytic Life Strategies Decoded by Genome and Transcriptome Analyses of the Mutualistic Root Symbiont Piriformospora indica.</title>
        <authorList>
            <person name="Zuccaro A."/>
            <person name="Lahrmann U."/>
            <person name="Guldener U."/>
            <person name="Langen G."/>
            <person name="Pfiffi S."/>
            <person name="Biedenkopf D."/>
            <person name="Wong P."/>
            <person name="Samans B."/>
            <person name="Grimm C."/>
            <person name="Basiewicz M."/>
            <person name="Murat C."/>
            <person name="Martin F."/>
            <person name="Kogel K.H."/>
        </authorList>
    </citation>
    <scope>NUCLEOTIDE SEQUENCE [LARGE SCALE GENOMIC DNA]</scope>
    <source>
        <strain evidence="2 3">DSM 11827</strain>
    </source>
</reference>
<dbReference type="GO" id="GO:0005524">
    <property type="term" value="F:ATP binding"/>
    <property type="evidence" value="ECO:0007669"/>
    <property type="project" value="InterPro"/>
</dbReference>
<dbReference type="PROSITE" id="PS50011">
    <property type="entry name" value="PROTEIN_KINASE_DOM"/>
    <property type="match status" value="1"/>
</dbReference>
<evidence type="ECO:0000313" key="2">
    <source>
        <dbReference type="EMBL" id="CCA66792.1"/>
    </source>
</evidence>
<dbReference type="Proteomes" id="UP000007148">
    <property type="component" value="Unassembled WGS sequence"/>
</dbReference>
<evidence type="ECO:0000259" key="1">
    <source>
        <dbReference type="PROSITE" id="PS50011"/>
    </source>
</evidence>
<gene>
    <name evidence="2" type="ORF">PIIN_00471</name>
</gene>
<dbReference type="HOGENOM" id="CLU_054599_1_0_1"/>
<feature type="domain" description="Protein kinase" evidence="1">
    <location>
        <begin position="59"/>
        <end position="297"/>
    </location>
</feature>
<dbReference type="AlphaFoldDB" id="G4T600"/>
<keyword evidence="3" id="KW-1185">Reference proteome</keyword>
<organism evidence="2 3">
    <name type="scientific">Serendipita indica (strain DSM 11827)</name>
    <name type="common">Root endophyte fungus</name>
    <name type="synonym">Piriformospora indica</name>
    <dbReference type="NCBI Taxonomy" id="1109443"/>
    <lineage>
        <taxon>Eukaryota</taxon>
        <taxon>Fungi</taxon>
        <taxon>Dikarya</taxon>
        <taxon>Basidiomycota</taxon>
        <taxon>Agaricomycotina</taxon>
        <taxon>Agaricomycetes</taxon>
        <taxon>Sebacinales</taxon>
        <taxon>Serendipitaceae</taxon>
        <taxon>Serendipita</taxon>
    </lineage>
</organism>